<keyword evidence="2" id="KW-0732">Signal</keyword>
<dbReference type="Pfam" id="PF07919">
    <property type="entry name" value="Gryzun"/>
    <property type="match status" value="1"/>
</dbReference>
<feature type="compositionally biased region" description="Basic residues" evidence="1">
    <location>
        <begin position="267"/>
        <end position="276"/>
    </location>
</feature>
<dbReference type="PANTHER" id="PTHR14374">
    <property type="entry name" value="FOIE GRAS"/>
    <property type="match status" value="1"/>
</dbReference>
<dbReference type="InterPro" id="IPR021773">
    <property type="entry name" value="TPC11"/>
</dbReference>
<feature type="compositionally biased region" description="Pro residues" evidence="1">
    <location>
        <begin position="281"/>
        <end position="292"/>
    </location>
</feature>
<feature type="domain" description="Gryzun putative trafficking through Golgi" evidence="3">
    <location>
        <begin position="651"/>
        <end position="883"/>
    </location>
</feature>
<organism evidence="6 7">
    <name type="scientific">Calocera cornea HHB12733</name>
    <dbReference type="NCBI Taxonomy" id="1353952"/>
    <lineage>
        <taxon>Eukaryota</taxon>
        <taxon>Fungi</taxon>
        <taxon>Dikarya</taxon>
        <taxon>Basidiomycota</taxon>
        <taxon>Agaricomycotina</taxon>
        <taxon>Dacrymycetes</taxon>
        <taxon>Dacrymycetales</taxon>
        <taxon>Dacrymycetaceae</taxon>
        <taxon>Calocera</taxon>
    </lineage>
</organism>
<dbReference type="InterPro" id="IPR055428">
    <property type="entry name" value="TRAPPC13_C"/>
</dbReference>
<name>A0A165H042_9BASI</name>
<dbReference type="GO" id="GO:0016192">
    <property type="term" value="P:vesicle-mediated transport"/>
    <property type="evidence" value="ECO:0007669"/>
    <property type="project" value="UniProtKB-KW"/>
</dbReference>
<evidence type="ECO:0000256" key="1">
    <source>
        <dbReference type="SAM" id="MobiDB-lite"/>
    </source>
</evidence>
<sequence length="1266" mass="139244">MNSYPSELLLQLAPLMFVAGLEAFPPPVPTTTATAPATGSSSSSNSASPPPANGFALLAHRLRKTLGVHRKSSVWDPERGKDFDVLLVDKTVRFPPRKILPPTSSPIPSDPLPHSPLSPLTPTSPLYPDGLIAPIWVRKHTTLIPSVFVLFLRLPDVGQQGALPTEREVEEQRERDAELAREIAERKRGTAERGIKLTVVLLATRAMLDDTSLDARLSSLRRLAQLDSRAALFVLSPVSPSELHEFVASLRSALHPVAQAYYANHSKTTRRKRSRPHQATGPPPQGGGPPRPLRPEGWAVRYEYKMGVFAEFRGEWELARKHFEDCWSALLDMFSSTAILPPRTKRWAEAKVLADTVSFKIVKFYLYQSSSHAAVRQFRGHLSRFTDLSRGWGMGEETVEFWGWAARQYRLLSELLEAGLASSHPVLLPSLAPAPAGGLNTHYPHLQQPGQPLPIAGSNPSDALVGPAYWYLCAAECTRERRKRWLALVEQTPEEARSHASFQNEKKVDHQAVVRELYTKAYELFKKHASAATAGAAGDQQRLPFYVAFRVAEAYFEAGEWETSVRFFERTAKLYRREHWPALLLPILRMWHQCAKQLADVQAVVRLTLELMAAGEEGLEEELMAVLGTTTAPPAASGDGVLVLDLGGGESLMSASVTFWEHEVYPGEAASFQIQIAAPPTLDLSTLPISALRIELENEQAPLVISHVDAEEFESIADGAMQCVDIGEVSEPKDVSANLRWSRGEVKVFRGTWTSAVPVELRVVAAVLCISQGTWNIEVPLDPNILSIPAPSPARWLQPPPEKTNFLKIPEDSRTTCHVIVKPHDFHITISHEEPAYINERYPITIEVANLEERDLEAVIDVLLQPSEDDDRNQVAIDEHESSGFIKAVSFGIIKEGEVASKILWLTSSGSLFDRTLDLSIQTRTVDPNDDSPISSTNSKETLRTIVVPIIQPVACTVSTTYSRQVPAIRPLSDSDGSARDSSSSLGASFTVTFSCMGPWPLTVQSVRYVPAEEQSDRLEMSSCSLEDEDQWPLTWEGDAAFQAALDFRITASRTEESSLDGPDSESHVPAPGGWEVTWLRHHTASTSPAPCITLISLPPLLAPANAIIGILTPPYTVYMHSPFAMRLAVQNYHTTRSAAVSVQVDSSESFSIPGPRKTRLTALAPGASVDVLFRVYPTMLGMQKLPPITILEQPLSVNQPVVPPSNSQSPVIEYRRSYEEEEEDFSAATGAPLLLADPSDPDRAALEPSAQGITVLVLPYSQTQT</sequence>
<evidence type="ECO:0000259" key="5">
    <source>
        <dbReference type="Pfam" id="PF23643"/>
    </source>
</evidence>
<gene>
    <name evidence="6" type="ORF">CALCODRAFT_432256</name>
</gene>
<dbReference type="InterPro" id="IPR012880">
    <property type="entry name" value="Gryzun"/>
</dbReference>
<dbReference type="GO" id="GO:0005794">
    <property type="term" value="C:Golgi apparatus"/>
    <property type="evidence" value="ECO:0007669"/>
    <property type="project" value="UniProtKB-SubCell"/>
</dbReference>
<dbReference type="PANTHER" id="PTHR14374:SF0">
    <property type="entry name" value="TRAFFICKING PROTEIN PARTICLE COMPLEX SUBUNIT 11"/>
    <property type="match status" value="1"/>
</dbReference>
<accession>A0A165H042</accession>
<evidence type="ECO:0000313" key="6">
    <source>
        <dbReference type="EMBL" id="KZT58702.1"/>
    </source>
</evidence>
<dbReference type="Proteomes" id="UP000076842">
    <property type="component" value="Unassembled WGS sequence"/>
</dbReference>
<feature type="compositionally biased region" description="Low complexity" evidence="1">
    <location>
        <begin position="30"/>
        <end position="47"/>
    </location>
</feature>
<protein>
    <submittedName>
        <fullName evidence="6">Uncharacterized protein</fullName>
    </submittedName>
</protein>
<reference evidence="6 7" key="1">
    <citation type="journal article" date="2016" name="Mol. Biol. Evol.">
        <title>Comparative Genomics of Early-Diverging Mushroom-Forming Fungi Provides Insights into the Origins of Lignocellulose Decay Capabilities.</title>
        <authorList>
            <person name="Nagy L.G."/>
            <person name="Riley R."/>
            <person name="Tritt A."/>
            <person name="Adam C."/>
            <person name="Daum C."/>
            <person name="Floudas D."/>
            <person name="Sun H."/>
            <person name="Yadav J.S."/>
            <person name="Pangilinan J."/>
            <person name="Larsson K.H."/>
            <person name="Matsuura K."/>
            <person name="Barry K."/>
            <person name="Labutti K."/>
            <person name="Kuo R."/>
            <person name="Ohm R.A."/>
            <person name="Bhattacharya S.S."/>
            <person name="Shirouzu T."/>
            <person name="Yoshinaga Y."/>
            <person name="Martin F.M."/>
            <person name="Grigoriev I.V."/>
            <person name="Hibbett D.S."/>
        </authorList>
    </citation>
    <scope>NUCLEOTIDE SEQUENCE [LARGE SCALE GENOMIC DNA]</scope>
    <source>
        <strain evidence="6 7">HHB12733</strain>
    </source>
</reference>
<dbReference type="EMBL" id="KV423948">
    <property type="protein sequence ID" value="KZT58702.1"/>
    <property type="molecule type" value="Genomic_DNA"/>
</dbReference>
<dbReference type="OrthoDB" id="6278596at2759"/>
<dbReference type="STRING" id="1353952.A0A165H042"/>
<evidence type="ECO:0000259" key="4">
    <source>
        <dbReference type="Pfam" id="PF11817"/>
    </source>
</evidence>
<evidence type="ECO:0000259" key="3">
    <source>
        <dbReference type="Pfam" id="PF07919"/>
    </source>
</evidence>
<keyword evidence="7" id="KW-1185">Reference proteome</keyword>
<dbReference type="AlphaFoldDB" id="A0A165H042"/>
<dbReference type="Pfam" id="PF11817">
    <property type="entry name" value="Foie-gras_1"/>
    <property type="match status" value="1"/>
</dbReference>
<feature type="signal peptide" evidence="2">
    <location>
        <begin position="1"/>
        <end position="23"/>
    </location>
</feature>
<feature type="region of interest" description="Disordered" evidence="1">
    <location>
        <begin position="264"/>
        <end position="293"/>
    </location>
</feature>
<dbReference type="InParanoid" id="A0A165H042"/>
<evidence type="ECO:0000313" key="7">
    <source>
        <dbReference type="Proteomes" id="UP000076842"/>
    </source>
</evidence>
<feature type="domain" description="Trafficking protein particle complex subunit 13 C-terminal" evidence="5">
    <location>
        <begin position="1115"/>
        <end position="1194"/>
    </location>
</feature>
<feature type="region of interest" description="Disordered" evidence="1">
    <location>
        <begin position="30"/>
        <end position="50"/>
    </location>
</feature>
<evidence type="ECO:0000256" key="2">
    <source>
        <dbReference type="SAM" id="SignalP"/>
    </source>
</evidence>
<dbReference type="Pfam" id="PF23643">
    <property type="entry name" value="TRAPPC13_C"/>
    <property type="match status" value="1"/>
</dbReference>
<feature type="chain" id="PRO_5007858453" evidence="2">
    <location>
        <begin position="24"/>
        <end position="1266"/>
    </location>
</feature>
<feature type="domain" description="Trafficking protein particle complex subunit 11" evidence="4">
    <location>
        <begin position="346"/>
        <end position="613"/>
    </location>
</feature>
<proteinExistence type="predicted"/>